<proteinExistence type="predicted"/>
<dbReference type="PANTHER" id="PTHR34459:SF2">
    <property type="entry name" value="TRANSMEMBRANE PROTEIN"/>
    <property type="match status" value="1"/>
</dbReference>
<keyword evidence="1" id="KW-0472">Membrane</keyword>
<evidence type="ECO:0000313" key="3">
    <source>
        <dbReference type="Proteomes" id="UP001281410"/>
    </source>
</evidence>
<evidence type="ECO:0000256" key="1">
    <source>
        <dbReference type="SAM" id="Phobius"/>
    </source>
</evidence>
<organism evidence="2 3">
    <name type="scientific">Dipteronia sinensis</name>
    <dbReference type="NCBI Taxonomy" id="43782"/>
    <lineage>
        <taxon>Eukaryota</taxon>
        <taxon>Viridiplantae</taxon>
        <taxon>Streptophyta</taxon>
        <taxon>Embryophyta</taxon>
        <taxon>Tracheophyta</taxon>
        <taxon>Spermatophyta</taxon>
        <taxon>Magnoliopsida</taxon>
        <taxon>eudicotyledons</taxon>
        <taxon>Gunneridae</taxon>
        <taxon>Pentapetalae</taxon>
        <taxon>rosids</taxon>
        <taxon>malvids</taxon>
        <taxon>Sapindales</taxon>
        <taxon>Sapindaceae</taxon>
        <taxon>Hippocastanoideae</taxon>
        <taxon>Acereae</taxon>
        <taxon>Dipteronia</taxon>
    </lineage>
</organism>
<dbReference type="Proteomes" id="UP001281410">
    <property type="component" value="Unassembled WGS sequence"/>
</dbReference>
<comment type="caution">
    <text evidence="2">The sequence shown here is derived from an EMBL/GenBank/DDBJ whole genome shotgun (WGS) entry which is preliminary data.</text>
</comment>
<reference evidence="2" key="1">
    <citation type="journal article" date="2023" name="Plant J.">
        <title>Genome sequences and population genomics provide insights into the demographic history, inbreeding, and mutation load of two 'living fossil' tree species of Dipteronia.</title>
        <authorList>
            <person name="Feng Y."/>
            <person name="Comes H.P."/>
            <person name="Chen J."/>
            <person name="Zhu S."/>
            <person name="Lu R."/>
            <person name="Zhang X."/>
            <person name="Li P."/>
            <person name="Qiu J."/>
            <person name="Olsen K.M."/>
            <person name="Qiu Y."/>
        </authorList>
    </citation>
    <scope>NUCLEOTIDE SEQUENCE</scope>
    <source>
        <strain evidence="2">NBL</strain>
    </source>
</reference>
<dbReference type="AlphaFoldDB" id="A0AAE0EDN6"/>
<sequence>MTSVLHDATYVAGSGIGGMLDTIHGFNTGIPLLQNHLKGPKWIPVVAGIPLLLMFSGASASFEGMDVSFLLA</sequence>
<dbReference type="PANTHER" id="PTHR34459">
    <property type="entry name" value="OS01G0264500 PROTEIN"/>
    <property type="match status" value="1"/>
</dbReference>
<accession>A0AAE0EDN6</accession>
<keyword evidence="1" id="KW-1133">Transmembrane helix</keyword>
<keyword evidence="3" id="KW-1185">Reference proteome</keyword>
<feature type="transmembrane region" description="Helical" evidence="1">
    <location>
        <begin position="42"/>
        <end position="62"/>
    </location>
</feature>
<dbReference type="EMBL" id="JANJYJ010000003">
    <property type="protein sequence ID" value="KAK3224274.1"/>
    <property type="molecule type" value="Genomic_DNA"/>
</dbReference>
<gene>
    <name evidence="2" type="ORF">Dsin_011299</name>
</gene>
<evidence type="ECO:0000313" key="2">
    <source>
        <dbReference type="EMBL" id="KAK3224274.1"/>
    </source>
</evidence>
<protein>
    <submittedName>
        <fullName evidence="2">Uncharacterized protein</fullName>
    </submittedName>
</protein>
<keyword evidence="1" id="KW-0812">Transmembrane</keyword>
<name>A0AAE0EDN6_9ROSI</name>